<dbReference type="Proteomes" id="UP000014541">
    <property type="component" value="Unassembled WGS sequence"/>
</dbReference>
<dbReference type="Pfam" id="PF00535">
    <property type="entry name" value="Glycos_transf_2"/>
    <property type="match status" value="1"/>
</dbReference>
<accession>S3L1M9</accession>
<reference evidence="5 6" key="1">
    <citation type="submission" date="2013-04" db="EMBL/GenBank/DDBJ databases">
        <title>The Genome Sequence of Treponema maltophilum ATCC 51939.</title>
        <authorList>
            <consortium name="The Broad Institute Genomics Platform"/>
            <person name="Earl A."/>
            <person name="Ward D."/>
            <person name="Feldgarden M."/>
            <person name="Gevers D."/>
            <person name="Leonetti C."/>
            <person name="Blanton J.M."/>
            <person name="Dewhirst F.E."/>
            <person name="Izard J."/>
            <person name="Walker B."/>
            <person name="Young S."/>
            <person name="Zeng Q."/>
            <person name="Gargeya S."/>
            <person name="Fitzgerald M."/>
            <person name="Haas B."/>
            <person name="Abouelleil A."/>
            <person name="Allen A.W."/>
            <person name="Alvarado L."/>
            <person name="Arachchi H.M."/>
            <person name="Berlin A.M."/>
            <person name="Chapman S.B."/>
            <person name="Gainer-Dewar J."/>
            <person name="Goldberg J."/>
            <person name="Griggs A."/>
            <person name="Gujja S."/>
            <person name="Hansen M."/>
            <person name="Howarth C."/>
            <person name="Imamovic A."/>
            <person name="Ireland A."/>
            <person name="Larimer J."/>
            <person name="McCowan C."/>
            <person name="Murphy C."/>
            <person name="Pearson M."/>
            <person name="Poon T.W."/>
            <person name="Priest M."/>
            <person name="Roberts A."/>
            <person name="Saif S."/>
            <person name="Shea T."/>
            <person name="Sisk P."/>
            <person name="Sykes S."/>
            <person name="Wortman J."/>
            <person name="Nusbaum C."/>
            <person name="Birren B."/>
        </authorList>
    </citation>
    <scope>NUCLEOTIDE SEQUENCE [LARGE SCALE GENOMIC DNA]</scope>
    <source>
        <strain evidence="5 6">ATCC 51939</strain>
    </source>
</reference>
<proteinExistence type="predicted"/>
<feature type="compositionally biased region" description="Polar residues" evidence="3">
    <location>
        <begin position="1"/>
        <end position="15"/>
    </location>
</feature>
<evidence type="ECO:0000313" key="5">
    <source>
        <dbReference type="EMBL" id="EPF30669.1"/>
    </source>
</evidence>
<keyword evidence="2" id="KW-0808">Transferase</keyword>
<dbReference type="EMBL" id="ATFF01000006">
    <property type="protein sequence ID" value="EPF30669.1"/>
    <property type="molecule type" value="Genomic_DNA"/>
</dbReference>
<dbReference type="PATRIC" id="fig|1125699.3.peg.1012"/>
<evidence type="ECO:0000256" key="2">
    <source>
        <dbReference type="ARBA" id="ARBA00022679"/>
    </source>
</evidence>
<sequence>MCTQQVREQTEGTVKQKSRCRMTDNAHEHSPLVSVIIPVYKTPVEFISRCIQSVTAQTYPSLEIILIDDGSPASYAAEYQKIAQNDKRIGIIRRQNGGVSAARNDGIKAATGDWCLFVDADDWTEDSLCTDALNVVQKFYMQNGYHTDIVLFPYCKEYGKHTEKISYFKNDFTVNTVESCNTLRTQVLYLESTLGSVWAKLYRREFIKKSGVLFDTDLSLGEDIEFNFRLFEHLKSAVYIHKFNYHYRYDDITVSNAFNPLFADKAERFAQKLYADALASISDNQSVLIPLTNARIIHSILGIALHFSFHRDNHRTENKKLHDFRKICERPVFKQAIEQARYSDFSYMRKIALFCLKKRFYRCIRFIACVRRIQYAVKSYRNIH</sequence>
<keyword evidence="6" id="KW-1185">Reference proteome</keyword>
<dbReference type="HOGENOM" id="CLU_025996_25_0_12"/>
<dbReference type="Gene3D" id="3.90.550.10">
    <property type="entry name" value="Spore Coat Polysaccharide Biosynthesis Protein SpsA, Chain A"/>
    <property type="match status" value="1"/>
</dbReference>
<name>S3L1M9_TREMA</name>
<feature type="region of interest" description="Disordered" evidence="3">
    <location>
        <begin position="1"/>
        <end position="23"/>
    </location>
</feature>
<organism evidence="5 6">
    <name type="scientific">Treponema maltophilum ATCC 51939</name>
    <dbReference type="NCBI Taxonomy" id="1125699"/>
    <lineage>
        <taxon>Bacteria</taxon>
        <taxon>Pseudomonadati</taxon>
        <taxon>Spirochaetota</taxon>
        <taxon>Spirochaetia</taxon>
        <taxon>Spirochaetales</taxon>
        <taxon>Treponemataceae</taxon>
        <taxon>Treponema</taxon>
    </lineage>
</organism>
<comment type="caution">
    <text evidence="5">The sequence shown here is derived from an EMBL/GenBank/DDBJ whole genome shotgun (WGS) entry which is preliminary data.</text>
</comment>
<dbReference type="PANTHER" id="PTHR22916">
    <property type="entry name" value="GLYCOSYLTRANSFERASE"/>
    <property type="match status" value="1"/>
</dbReference>
<dbReference type="InterPro" id="IPR001173">
    <property type="entry name" value="Glyco_trans_2-like"/>
</dbReference>
<evidence type="ECO:0000256" key="3">
    <source>
        <dbReference type="SAM" id="MobiDB-lite"/>
    </source>
</evidence>
<gene>
    <name evidence="5" type="ORF">HMPREF9194_00988</name>
</gene>
<dbReference type="InterPro" id="IPR029044">
    <property type="entry name" value="Nucleotide-diphossugar_trans"/>
</dbReference>
<feature type="domain" description="Glycosyltransferase 2-like" evidence="4">
    <location>
        <begin position="34"/>
        <end position="205"/>
    </location>
</feature>
<dbReference type="AlphaFoldDB" id="S3L1M9"/>
<dbReference type="OrthoDB" id="305760at2"/>
<protein>
    <recommendedName>
        <fullName evidence="4">Glycosyltransferase 2-like domain-containing protein</fullName>
    </recommendedName>
</protein>
<keyword evidence="1" id="KW-0328">Glycosyltransferase</keyword>
<dbReference type="PANTHER" id="PTHR22916:SF51">
    <property type="entry name" value="GLYCOSYLTRANSFERASE EPSH-RELATED"/>
    <property type="match status" value="1"/>
</dbReference>
<dbReference type="eggNOG" id="COG1216">
    <property type="taxonomic scope" value="Bacteria"/>
</dbReference>
<dbReference type="SUPFAM" id="SSF53448">
    <property type="entry name" value="Nucleotide-diphospho-sugar transferases"/>
    <property type="match status" value="1"/>
</dbReference>
<dbReference type="GO" id="GO:0016758">
    <property type="term" value="F:hexosyltransferase activity"/>
    <property type="evidence" value="ECO:0007669"/>
    <property type="project" value="UniProtKB-ARBA"/>
</dbReference>
<evidence type="ECO:0000256" key="1">
    <source>
        <dbReference type="ARBA" id="ARBA00022676"/>
    </source>
</evidence>
<evidence type="ECO:0000313" key="6">
    <source>
        <dbReference type="Proteomes" id="UP000014541"/>
    </source>
</evidence>
<evidence type="ECO:0000259" key="4">
    <source>
        <dbReference type="Pfam" id="PF00535"/>
    </source>
</evidence>
<dbReference type="STRING" id="1125699.HMPREF9194_00988"/>